<evidence type="ECO:0000313" key="1">
    <source>
        <dbReference type="EMBL" id="GIY97082.1"/>
    </source>
</evidence>
<proteinExistence type="predicted"/>
<dbReference type="AlphaFoldDB" id="A0AAV4XQW8"/>
<sequence length="71" mass="8432">MLTIQCNSEGTMEDVAKLHQHFVITTVNKYLQEWQEELYTLSNSPKQRFSTYGISLLGYDMMFYDRNMDIL</sequence>
<gene>
    <name evidence="1" type="ORF">CEXT_472101</name>
</gene>
<protein>
    <submittedName>
        <fullName evidence="1">Uncharacterized protein</fullName>
    </submittedName>
</protein>
<comment type="caution">
    <text evidence="1">The sequence shown here is derived from an EMBL/GenBank/DDBJ whole genome shotgun (WGS) entry which is preliminary data.</text>
</comment>
<evidence type="ECO:0000313" key="2">
    <source>
        <dbReference type="Proteomes" id="UP001054945"/>
    </source>
</evidence>
<dbReference type="Proteomes" id="UP001054945">
    <property type="component" value="Unassembled WGS sequence"/>
</dbReference>
<name>A0AAV4XQW8_CAEEX</name>
<dbReference type="EMBL" id="BPLR01000735">
    <property type="protein sequence ID" value="GIY97082.1"/>
    <property type="molecule type" value="Genomic_DNA"/>
</dbReference>
<organism evidence="1 2">
    <name type="scientific">Caerostris extrusa</name>
    <name type="common">Bark spider</name>
    <name type="synonym">Caerostris bankana</name>
    <dbReference type="NCBI Taxonomy" id="172846"/>
    <lineage>
        <taxon>Eukaryota</taxon>
        <taxon>Metazoa</taxon>
        <taxon>Ecdysozoa</taxon>
        <taxon>Arthropoda</taxon>
        <taxon>Chelicerata</taxon>
        <taxon>Arachnida</taxon>
        <taxon>Araneae</taxon>
        <taxon>Araneomorphae</taxon>
        <taxon>Entelegynae</taxon>
        <taxon>Araneoidea</taxon>
        <taxon>Araneidae</taxon>
        <taxon>Caerostris</taxon>
    </lineage>
</organism>
<keyword evidence="2" id="KW-1185">Reference proteome</keyword>
<accession>A0AAV4XQW8</accession>
<reference evidence="1 2" key="1">
    <citation type="submission" date="2021-06" db="EMBL/GenBank/DDBJ databases">
        <title>Caerostris extrusa draft genome.</title>
        <authorList>
            <person name="Kono N."/>
            <person name="Arakawa K."/>
        </authorList>
    </citation>
    <scope>NUCLEOTIDE SEQUENCE [LARGE SCALE GENOMIC DNA]</scope>
</reference>